<feature type="region of interest" description="Disordered" evidence="1">
    <location>
        <begin position="342"/>
        <end position="370"/>
    </location>
</feature>
<sequence length="399" mass="44257">MDAFFAEMAERVYATREELMEHFEGAFKQTFEGLSVAARAAKRRGMLDARLVKAVERLDVTYHVLRHFTRQRSKKLIQDICSPTDSPRRNRDKEQQSDDSDVADSAHRFEARIFGKKGKDNEDDCAEVQHDAMDESGGELTTDEKLMDLKDILLAVRADILGLAGPSSAPVDQAGSASQPLLPVPAFPLLKELTDDDPYGQECKQSDHEHQGSLRKEPAVAVEKMDDFDGALGDEVVQGEDEELKRGPLRFDLGSECDSEWKSEKQPQETENEQQRSTESVDAEYYGEGGVKHKKALHGMCGTQGFKRAPLRFDIGSECDSETESDEEPQETEKVVPPLAAIIDADGDGKGSTKSKQVLYDTRETGDPVNDETAEELGYTVEDLQAILAQSLIEARARA</sequence>
<feature type="compositionally biased region" description="Basic and acidic residues" evidence="1">
    <location>
        <begin position="204"/>
        <end position="218"/>
    </location>
</feature>
<feature type="region of interest" description="Disordered" evidence="1">
    <location>
        <begin position="197"/>
        <end position="218"/>
    </location>
</feature>
<feature type="compositionally biased region" description="Basic and acidic residues" evidence="1">
    <location>
        <begin position="86"/>
        <end position="96"/>
    </location>
</feature>
<accession>A0ABN9UWR3</accession>
<name>A0ABN9UWR3_9DINO</name>
<keyword evidence="3" id="KW-1185">Reference proteome</keyword>
<feature type="region of interest" description="Disordered" evidence="1">
    <location>
        <begin position="78"/>
        <end position="105"/>
    </location>
</feature>
<evidence type="ECO:0000313" key="2">
    <source>
        <dbReference type="EMBL" id="CAK0864482.1"/>
    </source>
</evidence>
<dbReference type="EMBL" id="CAUYUJ010016371">
    <property type="protein sequence ID" value="CAK0864482.1"/>
    <property type="molecule type" value="Genomic_DNA"/>
</dbReference>
<dbReference type="Proteomes" id="UP001189429">
    <property type="component" value="Unassembled WGS sequence"/>
</dbReference>
<feature type="region of interest" description="Disordered" evidence="1">
    <location>
        <begin position="318"/>
        <end position="337"/>
    </location>
</feature>
<proteinExistence type="predicted"/>
<comment type="caution">
    <text evidence="2">The sequence shown here is derived from an EMBL/GenBank/DDBJ whole genome shotgun (WGS) entry which is preliminary data.</text>
</comment>
<evidence type="ECO:0000313" key="3">
    <source>
        <dbReference type="Proteomes" id="UP001189429"/>
    </source>
</evidence>
<protein>
    <submittedName>
        <fullName evidence="2">Uncharacterized protein</fullName>
    </submittedName>
</protein>
<feature type="compositionally biased region" description="Basic and acidic residues" evidence="1">
    <location>
        <begin position="259"/>
        <end position="276"/>
    </location>
</feature>
<organism evidence="2 3">
    <name type="scientific">Prorocentrum cordatum</name>
    <dbReference type="NCBI Taxonomy" id="2364126"/>
    <lineage>
        <taxon>Eukaryota</taxon>
        <taxon>Sar</taxon>
        <taxon>Alveolata</taxon>
        <taxon>Dinophyceae</taxon>
        <taxon>Prorocentrales</taxon>
        <taxon>Prorocentraceae</taxon>
        <taxon>Prorocentrum</taxon>
    </lineage>
</organism>
<reference evidence="2" key="1">
    <citation type="submission" date="2023-10" db="EMBL/GenBank/DDBJ databases">
        <authorList>
            <person name="Chen Y."/>
            <person name="Shah S."/>
            <person name="Dougan E. K."/>
            <person name="Thang M."/>
            <person name="Chan C."/>
        </authorList>
    </citation>
    <scope>NUCLEOTIDE SEQUENCE [LARGE SCALE GENOMIC DNA]</scope>
</reference>
<feature type="region of interest" description="Disordered" evidence="1">
    <location>
        <begin position="236"/>
        <end position="283"/>
    </location>
</feature>
<evidence type="ECO:0000256" key="1">
    <source>
        <dbReference type="SAM" id="MobiDB-lite"/>
    </source>
</evidence>
<feature type="compositionally biased region" description="Acidic residues" evidence="1">
    <location>
        <begin position="318"/>
        <end position="330"/>
    </location>
</feature>
<gene>
    <name evidence="2" type="ORF">PCOR1329_LOCUS52365</name>
</gene>